<proteinExistence type="predicted"/>
<gene>
    <name evidence="1" type="ORF">AF333_17785</name>
</gene>
<dbReference type="InterPro" id="IPR007497">
    <property type="entry name" value="SIMPL/DUF541"/>
</dbReference>
<dbReference type="PATRIC" id="fig|47500.9.peg.5113"/>
<evidence type="ECO:0000313" key="2">
    <source>
        <dbReference type="Proteomes" id="UP000037269"/>
    </source>
</evidence>
<keyword evidence="2" id="KW-1185">Reference proteome</keyword>
<dbReference type="Gene3D" id="3.30.110.170">
    <property type="entry name" value="Protein of unknown function (DUF541), domain 1"/>
    <property type="match status" value="1"/>
</dbReference>
<sequence>MMSPSFPSNNQYIIKVSGEGSIPTTPDRAIIVLGAITESPNISTAQKENAETMSNIINSLMELGIPRENLKTVEYRIDIQYDYEDGKQTFRGYKVTYLLQITIDKIDQTGLVIDTAVKNGANSVSDIKFTVAHPNVYYNQALSLAIKNAEQKAVTIAKTLGATLHQVPNQVQEVSATSEPVPYQTALYAKSVATPIQPGQLEISAKITAEYSYYQ</sequence>
<dbReference type="PANTHER" id="PTHR34387:SF1">
    <property type="entry name" value="PERIPLASMIC IMMUNOGENIC PROTEIN"/>
    <property type="match status" value="1"/>
</dbReference>
<evidence type="ECO:0008006" key="3">
    <source>
        <dbReference type="Google" id="ProtNLM"/>
    </source>
</evidence>
<reference evidence="1 2" key="1">
    <citation type="submission" date="2015-07" db="EMBL/GenBank/DDBJ databases">
        <title>Fjat-14205 dsm 2895.</title>
        <authorList>
            <person name="Liu B."/>
            <person name="Wang J."/>
            <person name="Zhu Y."/>
            <person name="Liu G."/>
            <person name="Chen Q."/>
            <person name="Chen Z."/>
            <person name="Lan J."/>
            <person name="Che J."/>
            <person name="Ge C."/>
            <person name="Shi H."/>
            <person name="Pan Z."/>
            <person name="Liu X."/>
        </authorList>
    </citation>
    <scope>NUCLEOTIDE SEQUENCE [LARGE SCALE GENOMIC DNA]</scope>
    <source>
        <strain evidence="1 2">DSM 2895</strain>
    </source>
</reference>
<name>A0A0M0HA37_ANEMI</name>
<dbReference type="Pfam" id="PF04402">
    <property type="entry name" value="SIMPL"/>
    <property type="match status" value="1"/>
</dbReference>
<organism evidence="1 2">
    <name type="scientific">Aneurinibacillus migulanus</name>
    <name type="common">Bacillus migulanus</name>
    <dbReference type="NCBI Taxonomy" id="47500"/>
    <lineage>
        <taxon>Bacteria</taxon>
        <taxon>Bacillati</taxon>
        <taxon>Bacillota</taxon>
        <taxon>Bacilli</taxon>
        <taxon>Bacillales</taxon>
        <taxon>Paenibacillaceae</taxon>
        <taxon>Aneurinibacillus group</taxon>
        <taxon>Aneurinibacillus</taxon>
    </lineage>
</organism>
<evidence type="ECO:0000313" key="1">
    <source>
        <dbReference type="EMBL" id="KON98601.1"/>
    </source>
</evidence>
<dbReference type="AlphaFoldDB" id="A0A0M0HA37"/>
<protein>
    <recommendedName>
        <fullName evidence="3">SIMPL domain-containing protein</fullName>
    </recommendedName>
</protein>
<dbReference type="Proteomes" id="UP000037269">
    <property type="component" value="Unassembled WGS sequence"/>
</dbReference>
<dbReference type="EMBL" id="LGUG01000004">
    <property type="protein sequence ID" value="KON98601.1"/>
    <property type="molecule type" value="Genomic_DNA"/>
</dbReference>
<accession>A0A0M0HA37</accession>
<dbReference type="GO" id="GO:0006974">
    <property type="term" value="P:DNA damage response"/>
    <property type="evidence" value="ECO:0007669"/>
    <property type="project" value="TreeGrafter"/>
</dbReference>
<dbReference type="InterPro" id="IPR052022">
    <property type="entry name" value="26kDa_periplasmic_antigen"/>
</dbReference>
<comment type="caution">
    <text evidence="1">The sequence shown here is derived from an EMBL/GenBank/DDBJ whole genome shotgun (WGS) entry which is preliminary data.</text>
</comment>
<dbReference type="PANTHER" id="PTHR34387">
    <property type="entry name" value="SLR1258 PROTEIN"/>
    <property type="match status" value="1"/>
</dbReference>
<dbReference type="Gene3D" id="3.30.70.2970">
    <property type="entry name" value="Protein of unknown function (DUF541), domain 2"/>
    <property type="match status" value="1"/>
</dbReference>